<organism evidence="1 2">
    <name type="scientific">Punica granatum</name>
    <name type="common">Pomegranate</name>
    <dbReference type="NCBI Taxonomy" id="22663"/>
    <lineage>
        <taxon>Eukaryota</taxon>
        <taxon>Viridiplantae</taxon>
        <taxon>Streptophyta</taxon>
        <taxon>Embryophyta</taxon>
        <taxon>Tracheophyta</taxon>
        <taxon>Spermatophyta</taxon>
        <taxon>Magnoliopsida</taxon>
        <taxon>eudicotyledons</taxon>
        <taxon>Gunneridae</taxon>
        <taxon>Pentapetalae</taxon>
        <taxon>rosids</taxon>
        <taxon>malvids</taxon>
        <taxon>Myrtales</taxon>
        <taxon>Lythraceae</taxon>
        <taxon>Punica</taxon>
    </lineage>
</organism>
<dbReference type="EMBL" id="PGOL01002010">
    <property type="protein sequence ID" value="PKI51392.1"/>
    <property type="molecule type" value="Genomic_DNA"/>
</dbReference>
<gene>
    <name evidence="1" type="ORF">CRG98_028253</name>
</gene>
<protein>
    <submittedName>
        <fullName evidence="1">Uncharacterized protein</fullName>
    </submittedName>
</protein>
<name>A0A2I0J585_PUNGR</name>
<accession>A0A2I0J585</accession>
<evidence type="ECO:0000313" key="1">
    <source>
        <dbReference type="EMBL" id="PKI51392.1"/>
    </source>
</evidence>
<reference evidence="1 2" key="1">
    <citation type="submission" date="2017-11" db="EMBL/GenBank/DDBJ databases">
        <title>De-novo sequencing of pomegranate (Punica granatum L.) genome.</title>
        <authorList>
            <person name="Akparov Z."/>
            <person name="Amiraslanov A."/>
            <person name="Hajiyeva S."/>
            <person name="Abbasov M."/>
            <person name="Kaur K."/>
            <person name="Hamwieh A."/>
            <person name="Solovyev V."/>
            <person name="Salamov A."/>
            <person name="Braich B."/>
            <person name="Kosarev P."/>
            <person name="Mahmoud A."/>
            <person name="Hajiyev E."/>
            <person name="Babayeva S."/>
            <person name="Izzatullayeva V."/>
            <person name="Mammadov A."/>
            <person name="Mammadov A."/>
            <person name="Sharifova S."/>
            <person name="Ojaghi J."/>
            <person name="Eynullazada K."/>
            <person name="Bayramov B."/>
            <person name="Abdulazimova A."/>
            <person name="Shahmuradov I."/>
        </authorList>
    </citation>
    <scope>NUCLEOTIDE SEQUENCE [LARGE SCALE GENOMIC DNA]</scope>
    <source>
        <strain evidence="2">cv. AG2017</strain>
        <tissue evidence="1">Leaf</tissue>
    </source>
</reference>
<sequence>MAEGVPLSRQKSIAARDLVVESQTSHYRGPCSRDFEYPSRSETYTAGILASSVDPVDPFFDLGLPVSVFSSRRDSALDL</sequence>
<keyword evidence="2" id="KW-1185">Reference proteome</keyword>
<evidence type="ECO:0000313" key="2">
    <source>
        <dbReference type="Proteomes" id="UP000233551"/>
    </source>
</evidence>
<proteinExistence type="predicted"/>
<dbReference type="AlphaFoldDB" id="A0A2I0J585"/>
<comment type="caution">
    <text evidence="1">The sequence shown here is derived from an EMBL/GenBank/DDBJ whole genome shotgun (WGS) entry which is preliminary data.</text>
</comment>
<dbReference type="Proteomes" id="UP000233551">
    <property type="component" value="Unassembled WGS sequence"/>
</dbReference>